<evidence type="ECO:0000313" key="4">
    <source>
        <dbReference type="Proteomes" id="UP001412239"/>
    </source>
</evidence>
<dbReference type="PANTHER" id="PTHR42678:SF34">
    <property type="entry name" value="OS04G0183300 PROTEIN"/>
    <property type="match status" value="1"/>
</dbReference>
<feature type="chain" id="PRO_5013194664" description="Amidase domain-containing protein" evidence="1">
    <location>
        <begin position="18"/>
        <end position="525"/>
    </location>
</feature>
<evidence type="ECO:0000313" key="3">
    <source>
        <dbReference type="EMBL" id="CUS07532.1"/>
    </source>
</evidence>
<feature type="signal peptide" evidence="1">
    <location>
        <begin position="1"/>
        <end position="17"/>
    </location>
</feature>
<feature type="domain" description="Amidase" evidence="2">
    <location>
        <begin position="44"/>
        <end position="463"/>
    </location>
</feature>
<keyword evidence="4" id="KW-1185">Reference proteome</keyword>
<gene>
    <name evidence="3" type="ORF">GSTUAT00008361001</name>
</gene>
<reference evidence="3" key="1">
    <citation type="submission" date="2015-10" db="EMBL/GenBank/DDBJ databases">
        <authorList>
            <person name="Regsiter A."/>
            <person name="william w."/>
        </authorList>
    </citation>
    <scope>NUCLEOTIDE SEQUENCE</scope>
    <source>
        <strain evidence="3">Montdore</strain>
    </source>
</reference>
<proteinExistence type="predicted"/>
<dbReference type="InterPro" id="IPR036928">
    <property type="entry name" value="AS_sf"/>
</dbReference>
<dbReference type="Proteomes" id="UP001412239">
    <property type="component" value="Unassembled WGS sequence"/>
</dbReference>
<name>A0A292PIX8_9PEZI</name>
<keyword evidence="1" id="KW-0732">Signal</keyword>
<dbReference type="Pfam" id="PF01425">
    <property type="entry name" value="Amidase"/>
    <property type="match status" value="1"/>
</dbReference>
<protein>
    <recommendedName>
        <fullName evidence="2">Amidase domain-containing protein</fullName>
    </recommendedName>
</protein>
<dbReference type="Gene3D" id="3.90.1300.10">
    <property type="entry name" value="Amidase signature (AS) domain"/>
    <property type="match status" value="1"/>
</dbReference>
<dbReference type="SUPFAM" id="SSF75304">
    <property type="entry name" value="Amidase signature (AS) enzymes"/>
    <property type="match status" value="1"/>
</dbReference>
<dbReference type="PANTHER" id="PTHR42678">
    <property type="entry name" value="AMIDASE"/>
    <property type="match status" value="1"/>
</dbReference>
<organism evidence="3 4">
    <name type="scientific">Tuber aestivum</name>
    <name type="common">summer truffle</name>
    <dbReference type="NCBI Taxonomy" id="59557"/>
    <lineage>
        <taxon>Eukaryota</taxon>
        <taxon>Fungi</taxon>
        <taxon>Dikarya</taxon>
        <taxon>Ascomycota</taxon>
        <taxon>Pezizomycotina</taxon>
        <taxon>Pezizomycetes</taxon>
        <taxon>Pezizales</taxon>
        <taxon>Tuberaceae</taxon>
        <taxon>Tuber</taxon>
    </lineage>
</organism>
<sequence>MFLSLLLLSILSPAILALGLDLLTATAEELSYRLSANQISSVRLVEAYLARIEAHNHHGLNLRAVIDVAPRRLLLDQAALLDHERRIGRLRSRLHGVPILVKDSIATHPSLGMQTTAGSFALEGTIVPDDAGVVARLRKAGVIIIGKSNMSEWANFRASFGKIPSGWSARGGQTRSAYVTDPLSPDWNPSGSSSGSAVGVSAGFSPLALGTETDGSIIMPASYAALYAIKPAVGIVPIDGVVPVGPSMDSVGVMGKSAWDMAITLGVMAGEEGKYLDAIYEGVEGLRIGILREAGFWDGKGLDRQVCLPPIINESLDALQKLETLGAVVVDPVYMPSAPEILLGPGEMAVLGSFLSSPTTEFKESLPSYLSPLGNTTIRTLSDIITFNVNHAPLEMPPNHCCQEIFLIANHTTGTKSPEYLAALTYLRKLSRDEGIQSTMRGFNVDVLVIPADASRSTTISAVSGWPIATVPVGVLASSGRPFGLAFFTSGAGGGGEERLMRLMGDWWRVAGERSVPGRLRKNLL</sequence>
<evidence type="ECO:0000256" key="1">
    <source>
        <dbReference type="SAM" id="SignalP"/>
    </source>
</evidence>
<evidence type="ECO:0000259" key="2">
    <source>
        <dbReference type="Pfam" id="PF01425"/>
    </source>
</evidence>
<accession>A0A292PIX8</accession>
<dbReference type="EMBL" id="LN891198">
    <property type="protein sequence ID" value="CUS07532.1"/>
    <property type="molecule type" value="Genomic_DNA"/>
</dbReference>
<dbReference type="InterPro" id="IPR023631">
    <property type="entry name" value="Amidase_dom"/>
</dbReference>
<dbReference type="AlphaFoldDB" id="A0A292PIX8"/>